<dbReference type="STRING" id="58919.A0A316Z821"/>
<feature type="compositionally biased region" description="Acidic residues" evidence="1">
    <location>
        <begin position="328"/>
        <end position="355"/>
    </location>
</feature>
<accession>A0A316Z821</accession>
<name>A0A316Z821_9BASI</name>
<proteinExistence type="predicted"/>
<evidence type="ECO:0000256" key="1">
    <source>
        <dbReference type="SAM" id="MobiDB-lite"/>
    </source>
</evidence>
<feature type="compositionally biased region" description="Basic and acidic residues" evidence="1">
    <location>
        <begin position="17"/>
        <end position="48"/>
    </location>
</feature>
<feature type="compositionally biased region" description="Basic residues" evidence="1">
    <location>
        <begin position="358"/>
        <end position="369"/>
    </location>
</feature>
<organism evidence="2 3">
    <name type="scientific">Tilletiopsis washingtonensis</name>
    <dbReference type="NCBI Taxonomy" id="58919"/>
    <lineage>
        <taxon>Eukaryota</taxon>
        <taxon>Fungi</taxon>
        <taxon>Dikarya</taxon>
        <taxon>Basidiomycota</taxon>
        <taxon>Ustilaginomycotina</taxon>
        <taxon>Exobasidiomycetes</taxon>
        <taxon>Entylomatales</taxon>
        <taxon>Entylomatales incertae sedis</taxon>
        <taxon>Tilletiopsis</taxon>
    </lineage>
</organism>
<evidence type="ECO:0000313" key="3">
    <source>
        <dbReference type="Proteomes" id="UP000245946"/>
    </source>
</evidence>
<dbReference type="EMBL" id="KZ819294">
    <property type="protein sequence ID" value="PWN97721.1"/>
    <property type="molecule type" value="Genomic_DNA"/>
</dbReference>
<dbReference type="AlphaFoldDB" id="A0A316Z821"/>
<reference evidence="2 3" key="1">
    <citation type="journal article" date="2018" name="Mol. Biol. Evol.">
        <title>Broad Genomic Sampling Reveals a Smut Pathogenic Ancestry of the Fungal Clade Ustilaginomycotina.</title>
        <authorList>
            <person name="Kijpornyongpan T."/>
            <person name="Mondo S.J."/>
            <person name="Barry K."/>
            <person name="Sandor L."/>
            <person name="Lee J."/>
            <person name="Lipzen A."/>
            <person name="Pangilinan J."/>
            <person name="LaButti K."/>
            <person name="Hainaut M."/>
            <person name="Henrissat B."/>
            <person name="Grigoriev I.V."/>
            <person name="Spatafora J.W."/>
            <person name="Aime M.C."/>
        </authorList>
    </citation>
    <scope>NUCLEOTIDE SEQUENCE [LARGE SCALE GENOMIC DNA]</scope>
    <source>
        <strain evidence="2 3">MCA 4186</strain>
    </source>
</reference>
<dbReference type="RefSeq" id="XP_025598000.1">
    <property type="nucleotide sequence ID" value="XM_025745670.1"/>
</dbReference>
<feature type="compositionally biased region" description="Acidic residues" evidence="1">
    <location>
        <begin position="176"/>
        <end position="185"/>
    </location>
</feature>
<feature type="compositionally biased region" description="Basic and acidic residues" evidence="1">
    <location>
        <begin position="289"/>
        <end position="300"/>
    </location>
</feature>
<feature type="compositionally biased region" description="Basic and acidic residues" evidence="1">
    <location>
        <begin position="55"/>
        <end position="158"/>
    </location>
</feature>
<dbReference type="Proteomes" id="UP000245946">
    <property type="component" value="Unassembled WGS sequence"/>
</dbReference>
<feature type="compositionally biased region" description="Polar residues" evidence="1">
    <location>
        <begin position="268"/>
        <end position="282"/>
    </location>
</feature>
<sequence length="378" mass="42202">MSAPSKRPYSPPPPPPGRDEHRHVRPREEERRGGDRSYRARDEPDRRSAAGAGGHSRDRDRSRSGDYRSGRYEESRSRQHSGRRDDPRAPADYSDRALSYGERRGEQRTADDHRSERRHGSERDAARSSRERQNDSASHHDRRRDDHRSVDRSSRHESPAPPLKSAMKKRERTPEAEFELEPDEQEMARIIEERRRRRAAILLKHTGTESTDRSTAAGTPAPGAALSAAGSTAGSVRGSVEPRARTRSVSPVELAPEQGDFALAKTDGTMTPPQGGAENNISAADYNPDLDRLEDEERARQRAQKGQPQGTDELAAGTGEAKERIEGDESEWEEVEVEEDDEVEDMFALGSDDEDAPKKKKTIRVRKGTARPGAVSLL</sequence>
<evidence type="ECO:0000313" key="2">
    <source>
        <dbReference type="EMBL" id="PWN97721.1"/>
    </source>
</evidence>
<gene>
    <name evidence="2" type="ORF">FA09DRAFT_44865</name>
</gene>
<protein>
    <submittedName>
        <fullName evidence="2">Uncharacterized protein</fullName>
    </submittedName>
</protein>
<feature type="region of interest" description="Disordered" evidence="1">
    <location>
        <begin position="1"/>
        <end position="378"/>
    </location>
</feature>
<feature type="compositionally biased region" description="Low complexity" evidence="1">
    <location>
        <begin position="214"/>
        <end position="235"/>
    </location>
</feature>
<dbReference type="GeneID" id="37273214"/>
<keyword evidence="3" id="KW-1185">Reference proteome</keyword>